<dbReference type="Gene3D" id="3.20.20.140">
    <property type="entry name" value="Metal-dependent hydrolases"/>
    <property type="match status" value="1"/>
</dbReference>
<dbReference type="PANTHER" id="PTHR43135">
    <property type="entry name" value="ALPHA-D-RIBOSE 1-METHYLPHOSPHONATE 5-TRIPHOSPHATE DIPHOSPHATASE"/>
    <property type="match status" value="1"/>
</dbReference>
<organism evidence="3 4">
    <name type="scientific">Parashewanella curva</name>
    <dbReference type="NCBI Taxonomy" id="2338552"/>
    <lineage>
        <taxon>Bacteria</taxon>
        <taxon>Pseudomonadati</taxon>
        <taxon>Pseudomonadota</taxon>
        <taxon>Gammaproteobacteria</taxon>
        <taxon>Alteromonadales</taxon>
        <taxon>Shewanellaceae</taxon>
        <taxon>Parashewanella</taxon>
    </lineage>
</organism>
<proteinExistence type="predicted"/>
<evidence type="ECO:0000259" key="2">
    <source>
        <dbReference type="Pfam" id="PF01979"/>
    </source>
</evidence>
<accession>A0A3L8PUC6</accession>
<name>A0A3L8PUC6_9GAMM</name>
<dbReference type="InterPro" id="IPR011059">
    <property type="entry name" value="Metal-dep_hydrolase_composite"/>
</dbReference>
<dbReference type="OrthoDB" id="9802793at2"/>
<dbReference type="AlphaFoldDB" id="A0A3L8PUC6"/>
<dbReference type="SUPFAM" id="SSF51338">
    <property type="entry name" value="Composite domain of metallo-dependent hydrolases"/>
    <property type="match status" value="1"/>
</dbReference>
<dbReference type="Proteomes" id="UP000281474">
    <property type="component" value="Unassembled WGS sequence"/>
</dbReference>
<dbReference type="InterPro" id="IPR032466">
    <property type="entry name" value="Metal_Hydrolase"/>
</dbReference>
<sequence length="423" mass="46231">MGAVKMKFNKPLLLILSVLFTSMYSQQSLSETLAVTGATIHTSSSKGVVTNGTLLIENGKIKALGQSIRIPSKAERIDATGKHITAGIIYPASQIGLFDLPGNPTADVQSAKGSDLNAAYRIDYAFNHNAIAIAENRRHGVTRAITVPTSSGKLFHGSGVVIKLSGDYNTILEQGPMKASLKGIGNRNIAWERLYRIMGEVKYFEENQSAVKKGKDTTSFTLSDRNMRALFPIIQGDKPLLLEVNNAIELMQAIKFKQQYDIKLVITGAAEAWKVASELAKANIPVLINPQENRPVDFDKLGARYDNAALLDKAGVLFAFTYENGNQRAFLVRQSAGIAVAHGLPHESALKAITTNPAKIFNLSKVGELSKNKVADFVIWDGDPLEVTTNADAVFIEGQAYKLESRRTKLRDKYLSSYEKKSK</sequence>
<feature type="signal peptide" evidence="1">
    <location>
        <begin position="1"/>
        <end position="30"/>
    </location>
</feature>
<dbReference type="EMBL" id="QZEI01000050">
    <property type="protein sequence ID" value="RLV58916.1"/>
    <property type="molecule type" value="Genomic_DNA"/>
</dbReference>
<keyword evidence="4" id="KW-1185">Reference proteome</keyword>
<evidence type="ECO:0000313" key="4">
    <source>
        <dbReference type="Proteomes" id="UP000281474"/>
    </source>
</evidence>
<dbReference type="Pfam" id="PF01979">
    <property type="entry name" value="Amidohydro_1"/>
    <property type="match status" value="1"/>
</dbReference>
<dbReference type="InterPro" id="IPR006680">
    <property type="entry name" value="Amidohydro-rel"/>
</dbReference>
<comment type="caution">
    <text evidence="3">The sequence shown here is derived from an EMBL/GenBank/DDBJ whole genome shotgun (WGS) entry which is preliminary data.</text>
</comment>
<dbReference type="InterPro" id="IPR051781">
    <property type="entry name" value="Metallo-dep_Hydrolase"/>
</dbReference>
<reference evidence="3 4" key="1">
    <citation type="submission" date="2018-09" db="EMBL/GenBank/DDBJ databases">
        <title>Phylogeny of the Shewanellaceae, and recommendation for two new genera, Pseudoshewanella and Parashewanella.</title>
        <authorList>
            <person name="Wang G."/>
        </authorList>
    </citation>
    <scope>NUCLEOTIDE SEQUENCE [LARGE SCALE GENOMIC DNA]</scope>
    <source>
        <strain evidence="3 4">C51</strain>
    </source>
</reference>
<feature type="domain" description="Amidohydrolase-related" evidence="2">
    <location>
        <begin position="315"/>
        <end position="395"/>
    </location>
</feature>
<dbReference type="Gene3D" id="2.30.40.10">
    <property type="entry name" value="Urease, subunit C, domain 1"/>
    <property type="match status" value="1"/>
</dbReference>
<dbReference type="SUPFAM" id="SSF51556">
    <property type="entry name" value="Metallo-dependent hydrolases"/>
    <property type="match status" value="1"/>
</dbReference>
<evidence type="ECO:0000313" key="3">
    <source>
        <dbReference type="EMBL" id="RLV58916.1"/>
    </source>
</evidence>
<feature type="chain" id="PRO_5018010755" description="Amidohydrolase-related domain-containing protein" evidence="1">
    <location>
        <begin position="31"/>
        <end position="423"/>
    </location>
</feature>
<gene>
    <name evidence="3" type="ORF">D5018_14715</name>
</gene>
<dbReference type="PANTHER" id="PTHR43135:SF3">
    <property type="entry name" value="ALPHA-D-RIBOSE 1-METHYLPHOSPHONATE 5-TRIPHOSPHATE DIPHOSPHATASE"/>
    <property type="match status" value="1"/>
</dbReference>
<keyword evidence="1" id="KW-0732">Signal</keyword>
<evidence type="ECO:0000256" key="1">
    <source>
        <dbReference type="SAM" id="SignalP"/>
    </source>
</evidence>
<protein>
    <recommendedName>
        <fullName evidence="2">Amidohydrolase-related domain-containing protein</fullName>
    </recommendedName>
</protein>
<dbReference type="GO" id="GO:0016810">
    <property type="term" value="F:hydrolase activity, acting on carbon-nitrogen (but not peptide) bonds"/>
    <property type="evidence" value="ECO:0007669"/>
    <property type="project" value="InterPro"/>
</dbReference>